<dbReference type="PANTHER" id="PTHR48050">
    <property type="entry name" value="STEROL 3-BETA-GLUCOSYLTRANSFERASE"/>
    <property type="match status" value="1"/>
</dbReference>
<dbReference type="Proteomes" id="UP000613011">
    <property type="component" value="Unassembled WGS sequence"/>
</dbReference>
<dbReference type="Pfam" id="PF00201">
    <property type="entry name" value="UDPGT"/>
    <property type="match status" value="1"/>
</dbReference>
<name>A0A937D4W0_9BURK</name>
<dbReference type="GO" id="GO:0008194">
    <property type="term" value="F:UDP-glycosyltransferase activity"/>
    <property type="evidence" value="ECO:0007669"/>
    <property type="project" value="InterPro"/>
</dbReference>
<dbReference type="CDD" id="cd03784">
    <property type="entry name" value="GT1_Gtf-like"/>
    <property type="match status" value="1"/>
</dbReference>
<dbReference type="PROSITE" id="PS00375">
    <property type="entry name" value="UDPGT"/>
    <property type="match status" value="1"/>
</dbReference>
<gene>
    <name evidence="3" type="ORF">JI739_02905</name>
</gene>
<keyword evidence="4" id="KW-1185">Reference proteome</keyword>
<keyword evidence="2" id="KW-0328">Glycosyltransferase</keyword>
<dbReference type="InterPro" id="IPR035595">
    <property type="entry name" value="UDP_glycos_trans_CS"/>
</dbReference>
<proteinExistence type="inferred from homology"/>
<sequence>MTHFAVFAPAFTSHVRAIEALGGELMDRGHQVTWVHMSEVRDLLRDRRTGFAAVGIRSHPAGTVGRIVERAARPGGPLGIRRVIRDVADCTDLLCREAPSLLRELGIDAVLADQMEAAGGVLARALQLPFASIACALPINREPRVPLPVMPWAWAADEKGLHLNRHSAGVYDWMMRPHARVIEQHARRLGAGALRTLEDCVSPTVQLSQTVAAFDFPRNDAPPTLHHVGPLRPAHEPAAAWPPEFQPSGRRPFVFASLGTLQGGRLRLLQRIAQACRHEGLDVLVAHCDRLDAAQAQTLRRAGATWVTGFAPQQEAIARADLVITHAGLNTVMDSLRGGKPMLLLPIAFDQPGVAARVVHAGAGLRVMPALASVGALRTALRRLLSEPAFARQAQALGAHVRAAGGTRRAADLVEAAMRTGGPVPAEEAAECLP</sequence>
<dbReference type="InterPro" id="IPR002213">
    <property type="entry name" value="UDP_glucos_trans"/>
</dbReference>
<accession>A0A937D4W0</accession>
<comment type="caution">
    <text evidence="3">The sequence shown here is derived from an EMBL/GenBank/DDBJ whole genome shotgun (WGS) entry which is preliminary data.</text>
</comment>
<evidence type="ECO:0000256" key="1">
    <source>
        <dbReference type="ARBA" id="ARBA00022679"/>
    </source>
</evidence>
<comment type="similarity">
    <text evidence="2">Belongs to the UDP-glycosyltransferase family.</text>
</comment>
<dbReference type="GO" id="GO:0017000">
    <property type="term" value="P:antibiotic biosynthetic process"/>
    <property type="evidence" value="ECO:0007669"/>
    <property type="project" value="UniProtKB-ARBA"/>
</dbReference>
<protein>
    <submittedName>
        <fullName evidence="3">Glycosyltransferase family 1 protein</fullName>
    </submittedName>
</protein>
<dbReference type="SUPFAM" id="SSF53756">
    <property type="entry name" value="UDP-Glycosyltransferase/glycogen phosphorylase"/>
    <property type="match status" value="1"/>
</dbReference>
<evidence type="ECO:0000256" key="2">
    <source>
        <dbReference type="RuleBase" id="RU003718"/>
    </source>
</evidence>
<dbReference type="Gene3D" id="3.40.50.2000">
    <property type="entry name" value="Glycogen Phosphorylase B"/>
    <property type="match status" value="2"/>
</dbReference>
<dbReference type="InterPro" id="IPR050426">
    <property type="entry name" value="Glycosyltransferase_28"/>
</dbReference>
<reference evidence="3" key="1">
    <citation type="submission" date="2021-01" db="EMBL/GenBank/DDBJ databases">
        <title>Ramlibacter sp. strain AW1 16S ribosomal RNA gene Genome sequencing and assembly.</title>
        <authorList>
            <person name="Kang M."/>
        </authorList>
    </citation>
    <scope>NUCLEOTIDE SEQUENCE</scope>
    <source>
        <strain evidence="3">AW1</strain>
    </source>
</reference>
<dbReference type="EMBL" id="JAEQNA010000001">
    <property type="protein sequence ID" value="MBL0419288.1"/>
    <property type="molecule type" value="Genomic_DNA"/>
</dbReference>
<evidence type="ECO:0000313" key="4">
    <source>
        <dbReference type="Proteomes" id="UP000613011"/>
    </source>
</evidence>
<dbReference type="RefSeq" id="WP_201682330.1">
    <property type="nucleotide sequence ID" value="NZ_JAEQNA010000001.1"/>
</dbReference>
<dbReference type="AlphaFoldDB" id="A0A937D4W0"/>
<organism evidence="3 4">
    <name type="scientific">Ramlibacter aurantiacus</name>
    <dbReference type="NCBI Taxonomy" id="2801330"/>
    <lineage>
        <taxon>Bacteria</taxon>
        <taxon>Pseudomonadati</taxon>
        <taxon>Pseudomonadota</taxon>
        <taxon>Betaproteobacteria</taxon>
        <taxon>Burkholderiales</taxon>
        <taxon>Comamonadaceae</taxon>
        <taxon>Ramlibacter</taxon>
    </lineage>
</organism>
<dbReference type="PANTHER" id="PTHR48050:SF13">
    <property type="entry name" value="STEROL 3-BETA-GLUCOSYLTRANSFERASE UGT80A2"/>
    <property type="match status" value="1"/>
</dbReference>
<keyword evidence="1 2" id="KW-0808">Transferase</keyword>
<evidence type="ECO:0000313" key="3">
    <source>
        <dbReference type="EMBL" id="MBL0419288.1"/>
    </source>
</evidence>